<dbReference type="AlphaFoldDB" id="A0A7K1YC36"/>
<evidence type="ECO:0000313" key="3">
    <source>
        <dbReference type="Proteomes" id="UP000466586"/>
    </source>
</evidence>
<reference evidence="2 3" key="1">
    <citation type="submission" date="2019-11" db="EMBL/GenBank/DDBJ databases">
        <title>Pedobacter sp. HMF7647 Genome sequencing and assembly.</title>
        <authorList>
            <person name="Kang H."/>
            <person name="Kim H."/>
            <person name="Joh K."/>
        </authorList>
    </citation>
    <scope>NUCLEOTIDE SEQUENCE [LARGE SCALE GENOMIC DNA]</scope>
    <source>
        <strain evidence="2 3">HMF7647</strain>
    </source>
</reference>
<evidence type="ECO:0000313" key="2">
    <source>
        <dbReference type="EMBL" id="MXV52146.1"/>
    </source>
</evidence>
<accession>A0A7K1YC36</accession>
<feature type="compositionally biased region" description="Polar residues" evidence="1">
    <location>
        <begin position="14"/>
        <end position="24"/>
    </location>
</feature>
<organism evidence="2 3">
    <name type="scientific">Hufsiella arboris</name>
    <dbReference type="NCBI Taxonomy" id="2695275"/>
    <lineage>
        <taxon>Bacteria</taxon>
        <taxon>Pseudomonadati</taxon>
        <taxon>Bacteroidota</taxon>
        <taxon>Sphingobacteriia</taxon>
        <taxon>Sphingobacteriales</taxon>
        <taxon>Sphingobacteriaceae</taxon>
        <taxon>Hufsiella</taxon>
    </lineage>
</organism>
<feature type="region of interest" description="Disordered" evidence="1">
    <location>
        <begin position="1"/>
        <end position="101"/>
    </location>
</feature>
<evidence type="ECO:0000256" key="1">
    <source>
        <dbReference type="SAM" id="MobiDB-lite"/>
    </source>
</evidence>
<gene>
    <name evidence="2" type="ORF">GS399_14300</name>
</gene>
<comment type="caution">
    <text evidence="2">The sequence shown here is derived from an EMBL/GenBank/DDBJ whole genome shotgun (WGS) entry which is preliminary data.</text>
</comment>
<feature type="compositionally biased region" description="Basic and acidic residues" evidence="1">
    <location>
        <begin position="50"/>
        <end position="78"/>
    </location>
</feature>
<keyword evidence="3" id="KW-1185">Reference proteome</keyword>
<dbReference type="RefSeq" id="WP_160845319.1">
    <property type="nucleotide sequence ID" value="NZ_WVHT01000006.1"/>
</dbReference>
<protein>
    <submittedName>
        <fullName evidence="2">Uncharacterized protein</fullName>
    </submittedName>
</protein>
<dbReference type="EMBL" id="WVHT01000006">
    <property type="protein sequence ID" value="MXV52146.1"/>
    <property type="molecule type" value="Genomic_DNA"/>
</dbReference>
<dbReference type="Proteomes" id="UP000466586">
    <property type="component" value="Unassembled WGS sequence"/>
</dbReference>
<proteinExistence type="predicted"/>
<name>A0A7K1YC36_9SPHI</name>
<sequence length="101" mass="11362">MESNKHKEDEDPLTANNNFGTAGSETEEEYRKRRTIKDPHSNPTGFAENNESHTSRTEGLYETRNEPFHNPESEKPHPEIPTGKQISHSENVGGTKEGDLS</sequence>